<proteinExistence type="predicted"/>
<name>A0A645B207_9ZZZZ</name>
<protein>
    <submittedName>
        <fullName evidence="1">Uncharacterized protein</fullName>
    </submittedName>
</protein>
<evidence type="ECO:0000313" key="1">
    <source>
        <dbReference type="EMBL" id="MPM59108.1"/>
    </source>
</evidence>
<comment type="caution">
    <text evidence="1">The sequence shown here is derived from an EMBL/GenBank/DDBJ whole genome shotgun (WGS) entry which is preliminary data.</text>
</comment>
<gene>
    <name evidence="1" type="ORF">SDC9_105946</name>
</gene>
<dbReference type="AlphaFoldDB" id="A0A645B207"/>
<organism evidence="1">
    <name type="scientific">bioreactor metagenome</name>
    <dbReference type="NCBI Taxonomy" id="1076179"/>
    <lineage>
        <taxon>unclassified sequences</taxon>
        <taxon>metagenomes</taxon>
        <taxon>ecological metagenomes</taxon>
    </lineage>
</organism>
<reference evidence="1" key="1">
    <citation type="submission" date="2019-08" db="EMBL/GenBank/DDBJ databases">
        <authorList>
            <person name="Kucharzyk K."/>
            <person name="Murdoch R.W."/>
            <person name="Higgins S."/>
            <person name="Loffler F."/>
        </authorList>
    </citation>
    <scope>NUCLEOTIDE SEQUENCE</scope>
</reference>
<accession>A0A645B207</accession>
<dbReference type="EMBL" id="VSSQ01017125">
    <property type="protein sequence ID" value="MPM59108.1"/>
    <property type="molecule type" value="Genomic_DNA"/>
</dbReference>
<sequence>MTNHVTDFLDSRIQDIYDNLKENNVEYACSIQKTKELIDIFDKMIFNKEDEMILSISDRQDVEVFLENDFTRNAIIQEELYKQGYLDCIKLLRLLEVIR</sequence>